<dbReference type="Gene3D" id="3.10.450.50">
    <property type="match status" value="1"/>
</dbReference>
<evidence type="ECO:0000313" key="2">
    <source>
        <dbReference type="EMBL" id="KAA0023230.1"/>
    </source>
</evidence>
<dbReference type="OrthoDB" id="3681559at2"/>
<comment type="caution">
    <text evidence="2">The sequence shown here is derived from an EMBL/GenBank/DDBJ whole genome shotgun (WGS) entry which is preliminary data.</text>
</comment>
<feature type="domain" description="SnoaL-like" evidence="1">
    <location>
        <begin position="11"/>
        <end position="117"/>
    </location>
</feature>
<dbReference type="Proteomes" id="UP000322244">
    <property type="component" value="Unassembled WGS sequence"/>
</dbReference>
<evidence type="ECO:0000313" key="3">
    <source>
        <dbReference type="Proteomes" id="UP000322244"/>
    </source>
</evidence>
<dbReference type="SUPFAM" id="SSF54427">
    <property type="entry name" value="NTF2-like"/>
    <property type="match status" value="1"/>
</dbReference>
<dbReference type="EMBL" id="VLNY01000003">
    <property type="protein sequence ID" value="KAA0023230.1"/>
    <property type="molecule type" value="Genomic_DNA"/>
</dbReference>
<organism evidence="2 3">
    <name type="scientific">Antrihabitans cavernicola</name>
    <dbReference type="NCBI Taxonomy" id="2495913"/>
    <lineage>
        <taxon>Bacteria</taxon>
        <taxon>Bacillati</taxon>
        <taxon>Actinomycetota</taxon>
        <taxon>Actinomycetes</taxon>
        <taxon>Mycobacteriales</taxon>
        <taxon>Nocardiaceae</taxon>
        <taxon>Antrihabitans</taxon>
    </lineage>
</organism>
<gene>
    <name evidence="2" type="ORF">FOY51_07290</name>
</gene>
<reference evidence="2 3" key="1">
    <citation type="submission" date="2019-07" db="EMBL/GenBank/DDBJ databases">
        <title>Rhodococcus cavernicolus sp. nov., isolated from a cave.</title>
        <authorList>
            <person name="Lee S.D."/>
        </authorList>
    </citation>
    <scope>NUCLEOTIDE SEQUENCE [LARGE SCALE GENOMIC DNA]</scope>
    <source>
        <strain evidence="2 3">C1-24</strain>
    </source>
</reference>
<dbReference type="InterPro" id="IPR032710">
    <property type="entry name" value="NTF2-like_dom_sf"/>
</dbReference>
<dbReference type="AlphaFoldDB" id="A0A5A7SAQ2"/>
<evidence type="ECO:0000259" key="1">
    <source>
        <dbReference type="Pfam" id="PF12680"/>
    </source>
</evidence>
<dbReference type="RefSeq" id="WP_149429574.1">
    <property type="nucleotide sequence ID" value="NZ_VLNY01000003.1"/>
</dbReference>
<keyword evidence="3" id="KW-1185">Reference proteome</keyword>
<protein>
    <submittedName>
        <fullName evidence="2">Ketosteroid isomerase</fullName>
    </submittedName>
</protein>
<name>A0A5A7SAQ2_9NOCA</name>
<proteinExistence type="predicted"/>
<accession>A0A5A7SAQ2</accession>
<dbReference type="Pfam" id="PF12680">
    <property type="entry name" value="SnoaL_2"/>
    <property type="match status" value="1"/>
</dbReference>
<dbReference type="GO" id="GO:0016853">
    <property type="term" value="F:isomerase activity"/>
    <property type="evidence" value="ECO:0007669"/>
    <property type="project" value="UniProtKB-KW"/>
</dbReference>
<dbReference type="InterPro" id="IPR037401">
    <property type="entry name" value="SnoaL-like"/>
</dbReference>
<sequence>MPTPTPSAVFEALIHGIATGRRDRLHELYAENAEVRHAFGMVGTTAWHGSDEIREHFASPAAAALQFDVANLVIHRTDDPEVVIGEFDYHALIVATGKRFEVANIVVMRVRDGKIVESRDYHNHLALAHAVGRLPEVVAALG</sequence>
<keyword evidence="2" id="KW-0413">Isomerase</keyword>